<evidence type="ECO:0000313" key="1">
    <source>
        <dbReference type="EMBL" id="RYO55280.1"/>
    </source>
</evidence>
<sequence length="135" mass="15094">MGDFDRPVEIANYYFECQGGYLGNVNIKFAKKNGPYDGQNWTTLAFRLTGASHQSTGKQSLQNINNHGAHDNMMNWLRGDEPFYFEYGAAAAVSGFWSWGSPKTTGWYKLGGTKCYSLMFDGTVGDVRIGEEKVH</sequence>
<comment type="caution">
    <text evidence="1">The sequence shown here is derived from an EMBL/GenBank/DDBJ whole genome shotgun (WGS) entry which is preliminary data.</text>
</comment>
<organism evidence="1 2">
    <name type="scientific">Alternaria arborescens</name>
    <dbReference type="NCBI Taxonomy" id="156630"/>
    <lineage>
        <taxon>Eukaryota</taxon>
        <taxon>Fungi</taxon>
        <taxon>Dikarya</taxon>
        <taxon>Ascomycota</taxon>
        <taxon>Pezizomycotina</taxon>
        <taxon>Dothideomycetes</taxon>
        <taxon>Pleosporomycetidae</taxon>
        <taxon>Pleosporales</taxon>
        <taxon>Pleosporineae</taxon>
        <taxon>Pleosporaceae</taxon>
        <taxon>Alternaria</taxon>
        <taxon>Alternaria sect. Alternaria</taxon>
    </lineage>
</organism>
<dbReference type="Proteomes" id="UP000293823">
    <property type="component" value="Unassembled WGS sequence"/>
</dbReference>
<evidence type="ECO:0000313" key="2">
    <source>
        <dbReference type="Proteomes" id="UP000293823"/>
    </source>
</evidence>
<protein>
    <submittedName>
        <fullName evidence="1">Uncharacterized protein</fullName>
    </submittedName>
</protein>
<name>A0A4Q4RF89_9PLEO</name>
<dbReference type="EMBL" id="PEJP01000039">
    <property type="protein sequence ID" value="RYO55280.1"/>
    <property type="molecule type" value="Genomic_DNA"/>
</dbReference>
<gene>
    <name evidence="1" type="ORF">AA0113_g9057</name>
</gene>
<dbReference type="AlphaFoldDB" id="A0A4Q4RF89"/>
<reference evidence="2" key="1">
    <citation type="journal article" date="2019" name="bioRxiv">
        <title>Genomics, evolutionary history and diagnostics of the Alternaria alternata species group including apple and Asian pear pathotypes.</title>
        <authorList>
            <person name="Armitage A.D."/>
            <person name="Cockerton H.M."/>
            <person name="Sreenivasaprasad S."/>
            <person name="Woodhall J.W."/>
            <person name="Lane C.R."/>
            <person name="Harrison R.J."/>
            <person name="Clarkson J.P."/>
        </authorList>
    </citation>
    <scope>NUCLEOTIDE SEQUENCE [LARGE SCALE GENOMIC DNA]</scope>
    <source>
        <strain evidence="2">RGR 97.0016</strain>
    </source>
</reference>
<keyword evidence="2" id="KW-1185">Reference proteome</keyword>
<accession>A0A4Q4RF89</accession>
<dbReference type="OrthoDB" id="3666399at2759"/>
<proteinExistence type="predicted"/>